<protein>
    <submittedName>
        <fullName evidence="2">Uncharacterized protein</fullName>
    </submittedName>
</protein>
<feature type="region of interest" description="Disordered" evidence="1">
    <location>
        <begin position="15"/>
        <end position="38"/>
    </location>
</feature>
<proteinExistence type="predicted"/>
<feature type="region of interest" description="Disordered" evidence="1">
    <location>
        <begin position="79"/>
        <end position="101"/>
    </location>
</feature>
<evidence type="ECO:0000256" key="1">
    <source>
        <dbReference type="SAM" id="MobiDB-lite"/>
    </source>
</evidence>
<sequence>MHSIQYVYVEYDPAKQPPKVAAGKQQPPAKDSNKSVPLPEFERGLKVEYFRSFPRPLSGRGPATVSSQSLSSKLMVQVRESAHVKGRRGGGAKKEDLRPIR</sequence>
<accession>A0ABS8SAD7</accession>
<comment type="caution">
    <text evidence="2">The sequence shown here is derived from an EMBL/GenBank/DDBJ whole genome shotgun (WGS) entry which is preliminary data.</text>
</comment>
<reference evidence="2 3" key="1">
    <citation type="journal article" date="2021" name="BMC Genomics">
        <title>Datura genome reveals duplications of psychoactive alkaloid biosynthetic genes and high mutation rate following tissue culture.</title>
        <authorList>
            <person name="Rajewski A."/>
            <person name="Carter-House D."/>
            <person name="Stajich J."/>
            <person name="Litt A."/>
        </authorList>
    </citation>
    <scope>NUCLEOTIDE SEQUENCE [LARGE SCALE GENOMIC DNA]</scope>
    <source>
        <strain evidence="2">AR-01</strain>
    </source>
</reference>
<organism evidence="2 3">
    <name type="scientific">Datura stramonium</name>
    <name type="common">Jimsonweed</name>
    <name type="synonym">Common thornapple</name>
    <dbReference type="NCBI Taxonomy" id="4076"/>
    <lineage>
        <taxon>Eukaryota</taxon>
        <taxon>Viridiplantae</taxon>
        <taxon>Streptophyta</taxon>
        <taxon>Embryophyta</taxon>
        <taxon>Tracheophyta</taxon>
        <taxon>Spermatophyta</taxon>
        <taxon>Magnoliopsida</taxon>
        <taxon>eudicotyledons</taxon>
        <taxon>Gunneridae</taxon>
        <taxon>Pentapetalae</taxon>
        <taxon>asterids</taxon>
        <taxon>lamiids</taxon>
        <taxon>Solanales</taxon>
        <taxon>Solanaceae</taxon>
        <taxon>Solanoideae</taxon>
        <taxon>Datureae</taxon>
        <taxon>Datura</taxon>
    </lineage>
</organism>
<evidence type="ECO:0000313" key="2">
    <source>
        <dbReference type="EMBL" id="MCD7455821.1"/>
    </source>
</evidence>
<evidence type="ECO:0000313" key="3">
    <source>
        <dbReference type="Proteomes" id="UP000823775"/>
    </source>
</evidence>
<feature type="compositionally biased region" description="Basic and acidic residues" evidence="1">
    <location>
        <begin position="92"/>
        <end position="101"/>
    </location>
</feature>
<keyword evidence="3" id="KW-1185">Reference proteome</keyword>
<dbReference type="EMBL" id="JACEIK010000370">
    <property type="protein sequence ID" value="MCD7455821.1"/>
    <property type="molecule type" value="Genomic_DNA"/>
</dbReference>
<dbReference type="Proteomes" id="UP000823775">
    <property type="component" value="Unassembled WGS sequence"/>
</dbReference>
<name>A0ABS8SAD7_DATST</name>
<gene>
    <name evidence="2" type="ORF">HAX54_029744</name>
</gene>